<feature type="region of interest" description="Disordered" evidence="1">
    <location>
        <begin position="1068"/>
        <end position="1095"/>
    </location>
</feature>
<dbReference type="EMBL" id="JAGKHQ010000012">
    <property type="protein sequence ID" value="KAG7502202.1"/>
    <property type="molecule type" value="Genomic_DNA"/>
</dbReference>
<keyword evidence="6" id="KW-1185">Reference proteome</keyword>
<gene>
    <name evidence="5" type="ORF">JOB18_015844</name>
</gene>
<evidence type="ECO:0000256" key="1">
    <source>
        <dbReference type="SAM" id="MobiDB-lite"/>
    </source>
</evidence>
<evidence type="ECO:0000313" key="6">
    <source>
        <dbReference type="Proteomes" id="UP000693946"/>
    </source>
</evidence>
<feature type="compositionally biased region" description="Basic and acidic residues" evidence="1">
    <location>
        <begin position="388"/>
        <end position="403"/>
    </location>
</feature>
<feature type="compositionally biased region" description="Low complexity" evidence="1">
    <location>
        <begin position="1472"/>
        <end position="1483"/>
    </location>
</feature>
<feature type="region of interest" description="Disordered" evidence="1">
    <location>
        <begin position="1862"/>
        <end position="1881"/>
    </location>
</feature>
<dbReference type="GO" id="GO:0007601">
    <property type="term" value="P:visual perception"/>
    <property type="evidence" value="ECO:0007669"/>
    <property type="project" value="InterPro"/>
</dbReference>
<feature type="compositionally biased region" description="Low complexity" evidence="1">
    <location>
        <begin position="1521"/>
        <end position="1535"/>
    </location>
</feature>
<dbReference type="GO" id="GO:0005540">
    <property type="term" value="F:hyaluronic acid binding"/>
    <property type="evidence" value="ECO:0007669"/>
    <property type="project" value="TreeGrafter"/>
</dbReference>
<feature type="compositionally biased region" description="Acidic residues" evidence="1">
    <location>
        <begin position="1178"/>
        <end position="1191"/>
    </location>
</feature>
<dbReference type="Pfam" id="PF01390">
    <property type="entry name" value="SEA"/>
    <property type="match status" value="2"/>
</dbReference>
<evidence type="ECO:0000256" key="3">
    <source>
        <dbReference type="SAM" id="SignalP"/>
    </source>
</evidence>
<feature type="compositionally biased region" description="Polar residues" evidence="1">
    <location>
        <begin position="199"/>
        <end position="211"/>
    </location>
</feature>
<feature type="region of interest" description="Disordered" evidence="1">
    <location>
        <begin position="351"/>
        <end position="403"/>
    </location>
</feature>
<keyword evidence="3" id="KW-0732">Signal</keyword>
<dbReference type="PROSITE" id="PS50024">
    <property type="entry name" value="SEA"/>
    <property type="match status" value="2"/>
</dbReference>
<feature type="region of interest" description="Disordered" evidence="1">
    <location>
        <begin position="464"/>
        <end position="563"/>
    </location>
</feature>
<feature type="compositionally biased region" description="Acidic residues" evidence="1">
    <location>
        <begin position="1501"/>
        <end position="1520"/>
    </location>
</feature>
<dbReference type="InterPro" id="IPR039861">
    <property type="entry name" value="IMPG"/>
</dbReference>
<feature type="compositionally biased region" description="Acidic residues" evidence="1">
    <location>
        <begin position="212"/>
        <end position="227"/>
    </location>
</feature>
<organism evidence="5 6">
    <name type="scientific">Solea senegalensis</name>
    <name type="common">Senegalese sole</name>
    <dbReference type="NCBI Taxonomy" id="28829"/>
    <lineage>
        <taxon>Eukaryota</taxon>
        <taxon>Metazoa</taxon>
        <taxon>Chordata</taxon>
        <taxon>Craniata</taxon>
        <taxon>Vertebrata</taxon>
        <taxon>Euteleostomi</taxon>
        <taxon>Actinopterygii</taxon>
        <taxon>Neopterygii</taxon>
        <taxon>Teleostei</taxon>
        <taxon>Neoteleostei</taxon>
        <taxon>Acanthomorphata</taxon>
        <taxon>Carangaria</taxon>
        <taxon>Pleuronectiformes</taxon>
        <taxon>Pleuronectoidei</taxon>
        <taxon>Soleidae</taxon>
        <taxon>Solea</taxon>
    </lineage>
</organism>
<dbReference type="SMART" id="SM00200">
    <property type="entry name" value="SEA"/>
    <property type="match status" value="2"/>
</dbReference>
<evidence type="ECO:0000313" key="5">
    <source>
        <dbReference type="EMBL" id="KAG7502202.1"/>
    </source>
</evidence>
<feature type="region of interest" description="Disordered" evidence="1">
    <location>
        <begin position="1472"/>
        <end position="1554"/>
    </location>
</feature>
<dbReference type="InterPro" id="IPR000082">
    <property type="entry name" value="SEA_dom"/>
</dbReference>
<keyword evidence="2" id="KW-0472">Membrane</keyword>
<feature type="region of interest" description="Disordered" evidence="1">
    <location>
        <begin position="168"/>
        <end position="238"/>
    </location>
</feature>
<dbReference type="GO" id="GO:0008201">
    <property type="term" value="F:heparin binding"/>
    <property type="evidence" value="ECO:0007669"/>
    <property type="project" value="TreeGrafter"/>
</dbReference>
<dbReference type="PANTHER" id="PTHR12199">
    <property type="entry name" value="INTERPHOTORECEPTOR MATRIX PROTEOGLYCAN"/>
    <property type="match status" value="1"/>
</dbReference>
<feature type="transmembrane region" description="Helical" evidence="2">
    <location>
        <begin position="1829"/>
        <end position="1852"/>
    </location>
</feature>
<feature type="region of interest" description="Disordered" evidence="1">
    <location>
        <begin position="1108"/>
        <end position="1191"/>
    </location>
</feature>
<feature type="compositionally biased region" description="Polar residues" evidence="1">
    <location>
        <begin position="1543"/>
        <end position="1552"/>
    </location>
</feature>
<feature type="domain" description="SEA" evidence="4">
    <location>
        <begin position="1626"/>
        <end position="1739"/>
    </location>
</feature>
<feature type="compositionally biased region" description="Basic and acidic residues" evidence="1">
    <location>
        <begin position="1077"/>
        <end position="1095"/>
    </location>
</feature>
<dbReference type="PANTHER" id="PTHR12199:SF4">
    <property type="entry name" value="INTERPHOTORECEPTOR MATRIX PROTEOGLYCAN 2"/>
    <property type="match status" value="1"/>
</dbReference>
<name>A0AAV6RE27_SOLSE</name>
<accession>A0AAV6RE27</accession>
<feature type="chain" id="PRO_5043338856" evidence="3">
    <location>
        <begin position="21"/>
        <end position="1963"/>
    </location>
</feature>
<proteinExistence type="predicted"/>
<comment type="caution">
    <text evidence="5">The sequence shown here is derived from an EMBL/GenBank/DDBJ whole genome shotgun (WGS) entry which is preliminary data.</text>
</comment>
<feature type="domain" description="SEA" evidence="4">
    <location>
        <begin position="844"/>
        <end position="961"/>
    </location>
</feature>
<evidence type="ECO:0000259" key="4">
    <source>
        <dbReference type="PROSITE" id="PS50024"/>
    </source>
</evidence>
<evidence type="ECO:0000256" key="2">
    <source>
        <dbReference type="SAM" id="Phobius"/>
    </source>
</evidence>
<feature type="compositionally biased region" description="Basic and acidic residues" evidence="1">
    <location>
        <begin position="228"/>
        <end position="238"/>
    </location>
</feature>
<feature type="compositionally biased region" description="Acidic residues" evidence="1">
    <location>
        <begin position="519"/>
        <end position="533"/>
    </location>
</feature>
<keyword evidence="2" id="KW-1133">Transmembrane helix</keyword>
<feature type="compositionally biased region" description="Basic and acidic residues" evidence="1">
    <location>
        <begin position="464"/>
        <end position="497"/>
    </location>
</feature>
<feature type="compositionally biased region" description="Polar residues" evidence="1">
    <location>
        <begin position="358"/>
        <end position="368"/>
    </location>
</feature>
<dbReference type="Proteomes" id="UP000693946">
    <property type="component" value="Linkage Group LG2"/>
</dbReference>
<sequence length="1963" mass="215507">MAVMLWRLVLWGLGTLLVSGTLLDSGTVLMETETTRDLTVDFQELGGHSGDTTVASDELLYRQHAAVTRRKRSILFPSGVKLCSQETQDQVFQNHLSYFHLRVCQETVWEAFKIFWDRLPEGNEYQDWVGRCMNGSVGVMDMGSLFSRSEEHVALIRSRVSMATSLNSVSVTSAPPPPCSSDAGHSQTDTGEDVFTLGPETTSLSVLTDADTLTESEAGDTAEDTEDSVTHKEEGTVQDTMKKETVESADDVNPGEVVVEPDQEVLQEVTPKSVTEAAVEVLSKTTVVPVTAAVSVDHLGLGVSPELGAEDLSEGIMVVIPEGGGAEEGPEEEINDSLVDVILNVSSVLEEPTKDSPELTTHLSSPTGPTAAFLEEPEDNVHTSPVEHPSDAVVEHSRDKTEDNTEVLATELLLKFPDSEEKVTLTPEITSEPSVVTLDDERETDIYDTKEIKPNTTVVKTYEDKPAATHTTDKPEEAAEEEKASDTAAKVEKEKLVPVESPAEEPQKAEEGTVVLTEEPTEGGEEILVEPEDEVHRVVTTFNHSEDAVKEAEPEIKSDGDVIDLDFTPVDKTEEGAGVEILEDREEFDVEEPRAEVGKPEVTHEVRPQTFSGSVLLEDTSEPMITAELPRSSVFQVTPATTMEGPTLVEDPVSKLPEPGHVEIDVTPESASEAASESTGVVTHMYSGMTLGSESPHEVTPDPYELVAPQPESKENLTPSEVPRKNVGDVSIYIKAEDPGKILTVDPAEEPSESSERIMSETVVGIFVQSTLVIKEATPSPSLGVATKYVVEYNNGNFPDPTERPYDTDGSLLENNGFGLEDDTENSIGNEIDNTLLRPPRPLKDQVVDLSIKLRGETYNDALRDPSSFHYQLLTRRFTRKIEEAFERLPGFKDAHVLEFRPQKDLNRGLVVLVHYTITLEVDGSGIPNDTLDFISLQNNLVEKSYPGAAEQPTVVYTITDFRNYITEALHKDDFMTNGSLETLAEPPPQENAENLLPSVKPTSQPANTFNSMDNVLAAEKPPDTPSHEVEINDVFLKKDDFLFDTFDPWKDPRSRSVSENDVFMFDERTTSPPTEFPDKTLDLERPNQDKNGHIEDEGFLLSNTADAGDHISRGALPGTPPPSTMSQKGAETLLTDGSGSGFSGDGQEPDLWSRQTSDSSVLYKERDDNLEVLPPPDLEETDEEEEDQDEEWVVVELPTTEKVDLDAMGGEVTKVPPLQTTTFPAIGESLLNRGNEEPFHEIVVVTPHINTDPRHSTTTEAPVFSPKVALNDELSIQTVEMSGIYEDYTSTEPHMDLQPVTDSPESETWTREAPVFVEPTELAGELQERSDVTEVTTLAVTQLPVVTVELMSTEDVAEEAEAEVSHTDASSTKESPAFVVFDTITIKESILKTVTEEPQGLEELTDIPKLLLPEPAGHIEVEILEEQHIGTTHPSSTTTTTTAALVIESLGTDLVLDEVMVVTTVAPILISSKNSDDSNSSSAVLSPEMDSPFTRVSDSAPEDEDLVQNELPSYEDVEEVPVSALSPAPSSEASSTDERVGMTSTDTSQAGEATDVFQMISSPQDTPATEIQTSEHSFSNVPTIDVSFDLFQYSGVATAGDSSGYSSGAHGSDLDAIVLPTRPGRALTVFFSLRVTNMAFSMDLFNKSSPEYKALEQRFLQLLVPYLQSNLNNFKNLEILNFRNGSIVVNSRMRFGKPVPQGVTNVVYLILEDFADTAYQTMNLAIDKYSLDVESGDGADPCKFQACNDFSRCQVNPWSGEAECVCDAGHVSVDGLPCQSVCDVQNDFCLNDGKCDVIPGKGAICRCRVGENWWYRGEHCEEFVSEPLVVGIAVASVAGFLVVAGAIVFFLSRTLREQYDGEDSEDPVRRGDSKFSPALESDPVGVQYYRRYDDDLPQYYSRRDRDLPECEDLKHVYQNTTLSTEEVQERLRIIQLCTRDQHFADFVRQTQVFLERRSSFDT</sequence>
<reference evidence="5 6" key="1">
    <citation type="journal article" date="2021" name="Sci. Rep.">
        <title>Chromosome anchoring in Senegalese sole (Solea senegalensis) reveals sex-associated markers and genome rearrangements in flatfish.</title>
        <authorList>
            <person name="Guerrero-Cozar I."/>
            <person name="Gomez-Garrido J."/>
            <person name="Berbel C."/>
            <person name="Martinez-Blanch J.F."/>
            <person name="Alioto T."/>
            <person name="Claros M.G."/>
            <person name="Gagnaire P.A."/>
            <person name="Manchado M."/>
        </authorList>
    </citation>
    <scope>NUCLEOTIDE SEQUENCE [LARGE SCALE GENOMIC DNA]</scope>
    <source>
        <strain evidence="5">Sse05_10M</strain>
    </source>
</reference>
<protein>
    <submittedName>
        <fullName evidence="5">Interphotoreceptor matrix proteoglycan 2-like</fullName>
    </submittedName>
</protein>
<feature type="signal peptide" evidence="3">
    <location>
        <begin position="1"/>
        <end position="20"/>
    </location>
</feature>
<feature type="compositionally biased region" description="Basic and acidic residues" evidence="1">
    <location>
        <begin position="544"/>
        <end position="560"/>
    </location>
</feature>
<keyword evidence="2" id="KW-0812">Transmembrane</keyword>